<evidence type="ECO:0000259" key="1">
    <source>
        <dbReference type="Pfam" id="PF06985"/>
    </source>
</evidence>
<keyword evidence="3" id="KW-1185">Reference proteome</keyword>
<proteinExistence type="predicted"/>
<name>A0AA38R910_9PEZI</name>
<sequence length="509" mass="56714">MSKTNSAALPSGYRSMKAYIILKCSVSRDSGFGGQPGSLTVISLRGTFALDIVDEPSVAYFDVSIDDEEDTSTGSAANLTLGKLWLRDCIKNHSLCTKVIAQQRTKFHPRRVINLEDPQKPFVQVMSSPSVPYAALSYAWGEGYRFLTLKANFAQHQTCLPVHALPRTFLDALRVAELVGATHLWIDALCIIQDEPADLDAELPIMGDIYRHAVFTIYAEGSSSTQSGLFRARDPKAYQPCTVEVAGVSPDPESKTRWTLATRVAGPDYLKARSWCLQEEVLTSRFLCLGKQMSWRCITSVASETRPTPRPQNNALTDVMAGEVSRLRMWLYAAADMALSSREKWLRRNHFDAWYDVVEEYSRRQLRAVSDNVKALSGLAAVFARAHGTGYAAGLWEGDLQVGLGWYVALNDERPVREAGGPSWSWAAVGKVRLKFRHWEAHADNLVGEGVEVLEGRCEVVEEINPYGAVRLGLLRLRGRVWKGVLGWTKDQSRRFGQVWLRLLALSLS</sequence>
<dbReference type="PANTHER" id="PTHR33112">
    <property type="entry name" value="DOMAIN PROTEIN, PUTATIVE-RELATED"/>
    <property type="match status" value="1"/>
</dbReference>
<evidence type="ECO:0000313" key="2">
    <source>
        <dbReference type="EMBL" id="KAJ9139229.1"/>
    </source>
</evidence>
<comment type="caution">
    <text evidence="2">The sequence shown here is derived from an EMBL/GenBank/DDBJ whole genome shotgun (WGS) entry which is preliminary data.</text>
</comment>
<evidence type="ECO:0000313" key="3">
    <source>
        <dbReference type="Proteomes" id="UP001174691"/>
    </source>
</evidence>
<gene>
    <name evidence="2" type="ORF">NKR19_g7558</name>
</gene>
<dbReference type="Pfam" id="PF06985">
    <property type="entry name" value="HET"/>
    <property type="match status" value="1"/>
</dbReference>
<feature type="domain" description="Heterokaryon incompatibility" evidence="1">
    <location>
        <begin position="133"/>
        <end position="279"/>
    </location>
</feature>
<accession>A0AA38R910</accession>
<dbReference type="AlphaFoldDB" id="A0AA38R910"/>
<dbReference type="Proteomes" id="UP001174691">
    <property type="component" value="Unassembled WGS sequence"/>
</dbReference>
<organism evidence="2 3">
    <name type="scientific">Coniochaeta hoffmannii</name>
    <dbReference type="NCBI Taxonomy" id="91930"/>
    <lineage>
        <taxon>Eukaryota</taxon>
        <taxon>Fungi</taxon>
        <taxon>Dikarya</taxon>
        <taxon>Ascomycota</taxon>
        <taxon>Pezizomycotina</taxon>
        <taxon>Sordariomycetes</taxon>
        <taxon>Sordariomycetidae</taxon>
        <taxon>Coniochaetales</taxon>
        <taxon>Coniochaetaceae</taxon>
        <taxon>Coniochaeta</taxon>
    </lineage>
</organism>
<reference evidence="2" key="1">
    <citation type="submission" date="2022-07" db="EMBL/GenBank/DDBJ databases">
        <title>Fungi with potential for degradation of polypropylene.</title>
        <authorList>
            <person name="Gostincar C."/>
        </authorList>
    </citation>
    <scope>NUCLEOTIDE SEQUENCE</scope>
    <source>
        <strain evidence="2">EXF-13287</strain>
    </source>
</reference>
<dbReference type="EMBL" id="JANBVN010000134">
    <property type="protein sequence ID" value="KAJ9139229.1"/>
    <property type="molecule type" value="Genomic_DNA"/>
</dbReference>
<protein>
    <submittedName>
        <fullName evidence="2">HET-domain-containing protein</fullName>
    </submittedName>
</protein>
<dbReference type="InterPro" id="IPR010730">
    <property type="entry name" value="HET"/>
</dbReference>
<dbReference type="PANTHER" id="PTHR33112:SF16">
    <property type="entry name" value="HETEROKARYON INCOMPATIBILITY DOMAIN-CONTAINING PROTEIN"/>
    <property type="match status" value="1"/>
</dbReference>